<keyword evidence="2" id="KW-0732">Signal</keyword>
<evidence type="ECO:0008006" key="5">
    <source>
        <dbReference type="Google" id="ProtNLM"/>
    </source>
</evidence>
<evidence type="ECO:0000256" key="2">
    <source>
        <dbReference type="SAM" id="SignalP"/>
    </source>
</evidence>
<protein>
    <recommendedName>
        <fullName evidence="5">LTXXQ motif family protein</fullName>
    </recommendedName>
</protein>
<comment type="caution">
    <text evidence="3">The sequence shown here is derived from an EMBL/GenBank/DDBJ whole genome shotgun (WGS) entry which is preliminary data.</text>
</comment>
<dbReference type="Proteomes" id="UP001410394">
    <property type="component" value="Unassembled WGS sequence"/>
</dbReference>
<reference evidence="3 4" key="1">
    <citation type="journal article" date="2018" name="Int. J. Syst. Evol. Microbiol.">
        <title>Uliginosibacterium sediminicola sp. nov., isolated from freshwater sediment.</title>
        <authorList>
            <person name="Hwang W.M."/>
            <person name="Kim S.M."/>
            <person name="Kang K."/>
            <person name="Ahn T.Y."/>
        </authorList>
    </citation>
    <scope>NUCLEOTIDE SEQUENCE [LARGE SCALE GENOMIC DNA]</scope>
    <source>
        <strain evidence="3 4">M1-21</strain>
    </source>
</reference>
<feature type="compositionally biased region" description="Basic and acidic residues" evidence="1">
    <location>
        <begin position="104"/>
        <end position="122"/>
    </location>
</feature>
<feature type="signal peptide" evidence="2">
    <location>
        <begin position="1"/>
        <end position="24"/>
    </location>
</feature>
<evidence type="ECO:0000313" key="3">
    <source>
        <dbReference type="EMBL" id="MEN3069567.1"/>
    </source>
</evidence>
<feature type="compositionally biased region" description="Basic and acidic residues" evidence="1">
    <location>
        <begin position="69"/>
        <end position="88"/>
    </location>
</feature>
<name>A0ABU9Z0V6_9RHOO</name>
<feature type="chain" id="PRO_5046435206" description="LTXXQ motif family protein" evidence="2">
    <location>
        <begin position="25"/>
        <end position="122"/>
    </location>
</feature>
<gene>
    <name evidence="3" type="ORF">ABDB84_13845</name>
</gene>
<evidence type="ECO:0000313" key="4">
    <source>
        <dbReference type="Proteomes" id="UP001410394"/>
    </source>
</evidence>
<feature type="region of interest" description="Disordered" evidence="1">
    <location>
        <begin position="34"/>
        <end position="122"/>
    </location>
</feature>
<dbReference type="EMBL" id="JBDIVE010000007">
    <property type="protein sequence ID" value="MEN3069567.1"/>
    <property type="molecule type" value="Genomic_DNA"/>
</dbReference>
<organism evidence="3 4">
    <name type="scientific">Uliginosibacterium sediminicola</name>
    <dbReference type="NCBI Taxonomy" id="2024550"/>
    <lineage>
        <taxon>Bacteria</taxon>
        <taxon>Pseudomonadati</taxon>
        <taxon>Pseudomonadota</taxon>
        <taxon>Betaproteobacteria</taxon>
        <taxon>Rhodocyclales</taxon>
        <taxon>Zoogloeaceae</taxon>
        <taxon>Uliginosibacterium</taxon>
    </lineage>
</organism>
<keyword evidence="4" id="KW-1185">Reference proteome</keyword>
<feature type="compositionally biased region" description="Basic and acidic residues" evidence="1">
    <location>
        <begin position="34"/>
        <end position="62"/>
    </location>
</feature>
<sequence length="122" mass="14415">MKNRAVWLGVSWCVLMGVLPAAQAQPREREVYVRPPAIERRERPAMAPERRERLQGLREELRQYGPRPGPRESPEELRPRPVERHEMGRFVAPSAQEAGALRRLTPEERRQLRRELRDAYRD</sequence>
<evidence type="ECO:0000256" key="1">
    <source>
        <dbReference type="SAM" id="MobiDB-lite"/>
    </source>
</evidence>
<proteinExistence type="predicted"/>
<dbReference type="RefSeq" id="WP_345920335.1">
    <property type="nucleotide sequence ID" value="NZ_JBDIVE010000007.1"/>
</dbReference>
<accession>A0ABU9Z0V6</accession>